<organism evidence="1 2">
    <name type="scientific">Luteibaculum oceani</name>
    <dbReference type="NCBI Taxonomy" id="1294296"/>
    <lineage>
        <taxon>Bacteria</taxon>
        <taxon>Pseudomonadati</taxon>
        <taxon>Bacteroidota</taxon>
        <taxon>Flavobacteriia</taxon>
        <taxon>Flavobacteriales</taxon>
        <taxon>Luteibaculaceae</taxon>
        <taxon>Luteibaculum</taxon>
    </lineage>
</organism>
<protein>
    <recommendedName>
        <fullName evidence="3">YncE family protein</fullName>
    </recommendedName>
</protein>
<dbReference type="InterPro" id="IPR031815">
    <property type="entry name" value="DUF5074"/>
</dbReference>
<keyword evidence="2" id="KW-1185">Reference proteome</keyword>
<gene>
    <name evidence="1" type="ORF">FRX97_11805</name>
</gene>
<name>A0A5C6USG0_9FLAO</name>
<dbReference type="OrthoDB" id="9773938at2"/>
<dbReference type="RefSeq" id="WP_147015431.1">
    <property type="nucleotide sequence ID" value="NZ_VORB01000013.1"/>
</dbReference>
<evidence type="ECO:0000313" key="2">
    <source>
        <dbReference type="Proteomes" id="UP000321168"/>
    </source>
</evidence>
<dbReference type="InterPro" id="IPR011044">
    <property type="entry name" value="Quino_amine_DH_bsu"/>
</dbReference>
<evidence type="ECO:0000313" key="1">
    <source>
        <dbReference type="EMBL" id="TXC75594.1"/>
    </source>
</evidence>
<dbReference type="EMBL" id="VORB01000013">
    <property type="protein sequence ID" value="TXC75594.1"/>
    <property type="molecule type" value="Genomic_DNA"/>
</dbReference>
<dbReference type="Gene3D" id="2.130.10.10">
    <property type="entry name" value="YVTN repeat-like/Quinoprotein amine dehydrogenase"/>
    <property type="match status" value="1"/>
</dbReference>
<dbReference type="AlphaFoldDB" id="A0A5C6USG0"/>
<dbReference type="InterPro" id="IPR015943">
    <property type="entry name" value="WD40/YVTN_repeat-like_dom_sf"/>
</dbReference>
<dbReference type="Pfam" id="PF16819">
    <property type="entry name" value="DUF5074"/>
    <property type="match status" value="1"/>
</dbReference>
<evidence type="ECO:0008006" key="3">
    <source>
        <dbReference type="Google" id="ProtNLM"/>
    </source>
</evidence>
<proteinExistence type="predicted"/>
<dbReference type="SUPFAM" id="SSF50969">
    <property type="entry name" value="YVTN repeat-like/Quinoprotein amine dehydrogenase"/>
    <property type="match status" value="1"/>
</dbReference>
<dbReference type="Proteomes" id="UP000321168">
    <property type="component" value="Unassembled WGS sequence"/>
</dbReference>
<comment type="caution">
    <text evidence="1">The sequence shown here is derived from an EMBL/GenBank/DDBJ whole genome shotgun (WGS) entry which is preliminary data.</text>
</comment>
<dbReference type="PROSITE" id="PS51257">
    <property type="entry name" value="PROKAR_LIPOPROTEIN"/>
    <property type="match status" value="1"/>
</dbReference>
<reference evidence="1 2" key="1">
    <citation type="submission" date="2019-08" db="EMBL/GenBank/DDBJ databases">
        <title>Genome of Luteibaculum oceani JCM 18817.</title>
        <authorList>
            <person name="Bowman J.P."/>
        </authorList>
    </citation>
    <scope>NUCLEOTIDE SEQUENCE [LARGE SCALE GENOMIC DNA]</scope>
    <source>
        <strain evidence="1 2">JCM 18817</strain>
    </source>
</reference>
<accession>A0A5C6USG0</accession>
<sequence>MRFVVLLICSVSIFFSCKSENPNSNETTGFLNHNFLDGLWVANEGNFTFGNASLSHVKLDSNVINDAFQKVNGLPVGDVLQSVNVIGDYLFLVVNNSGKIHVCDKTTLKLVKTITGFVSPRYIAKYNQDFALVSDLYSENITVVNLNTLEKDGEIHGSQSSEKLLVDGDLIFTNTWVGSNTLRKIKWTPDGPKEIWYSYFPTSPIDIAYVQDKIWVACQAEEGTGGSLAIIEPKQNRWMTIDTIIQFSNPEASPNHLTFLPSKNKLAFISSSNPTDISNDGGVFTIDPVSLEISEIPIVPKGQRLFYSMEWSEERGLLYLTDAKDYLSPGELLVYNFDFQLEQTVSVGIIPGQIFTQ</sequence>